<organism evidence="1 2">
    <name type="scientific">Vitis rotundifolia</name>
    <name type="common">Muscadine grape</name>
    <dbReference type="NCBI Taxonomy" id="103349"/>
    <lineage>
        <taxon>Eukaryota</taxon>
        <taxon>Viridiplantae</taxon>
        <taxon>Streptophyta</taxon>
        <taxon>Embryophyta</taxon>
        <taxon>Tracheophyta</taxon>
        <taxon>Spermatophyta</taxon>
        <taxon>Magnoliopsida</taxon>
        <taxon>eudicotyledons</taxon>
        <taxon>Gunneridae</taxon>
        <taxon>Pentapetalae</taxon>
        <taxon>rosids</taxon>
        <taxon>Vitales</taxon>
        <taxon>Vitaceae</taxon>
        <taxon>Viteae</taxon>
        <taxon>Vitis</taxon>
    </lineage>
</organism>
<protein>
    <submittedName>
        <fullName evidence="1">Uncharacterized protein</fullName>
    </submittedName>
</protein>
<reference evidence="1 2" key="1">
    <citation type="journal article" date="2023" name="BMC Biotechnol.">
        <title>Vitis rotundifolia cv Carlos genome sequencing.</title>
        <authorList>
            <person name="Huff M."/>
            <person name="Hulse-Kemp A."/>
            <person name="Scheffler B."/>
            <person name="Youngblood R."/>
            <person name="Simpson S."/>
            <person name="Babiker E."/>
            <person name="Staton M."/>
        </authorList>
    </citation>
    <scope>NUCLEOTIDE SEQUENCE [LARGE SCALE GENOMIC DNA]</scope>
    <source>
        <tissue evidence="1">Leaf</tissue>
    </source>
</reference>
<comment type="caution">
    <text evidence="1">The sequence shown here is derived from an EMBL/GenBank/DDBJ whole genome shotgun (WGS) entry which is preliminary data.</text>
</comment>
<evidence type="ECO:0000313" key="2">
    <source>
        <dbReference type="Proteomes" id="UP001168098"/>
    </source>
</evidence>
<evidence type="ECO:0000313" key="1">
    <source>
        <dbReference type="EMBL" id="KAJ9702998.1"/>
    </source>
</evidence>
<dbReference type="AlphaFoldDB" id="A0AA39DZX7"/>
<proteinExistence type="predicted"/>
<dbReference type="EMBL" id="JARBHA010000004">
    <property type="protein sequence ID" value="KAJ9702998.1"/>
    <property type="molecule type" value="Genomic_DNA"/>
</dbReference>
<accession>A0AA39DZX7</accession>
<dbReference type="Proteomes" id="UP001168098">
    <property type="component" value="Unassembled WGS sequence"/>
</dbReference>
<gene>
    <name evidence="1" type="ORF">PVL29_004664</name>
</gene>
<keyword evidence="2" id="KW-1185">Reference proteome</keyword>
<name>A0AA39DZX7_VITRO</name>
<sequence>MKIVGSQERPRGRSFLDHVAPSCIWPNQYAQSWIASPADEKDNWKSHGPHQQGCGGLCPGELVVEEVVAGHESIDEVVDLEKCIDTGLSHGNDPLSLNFYYGDCNKYHEDSKEFNENEQKPLLDMEENHCDPSGRGMFNVYLSYLDVDDENLQQMAFDSSKMMESENPLSNLELRKCLSVVSSFGDSGTSSSKKNPKASYQLLGDILALFASTSDAPTKDVAFRLNLAM</sequence>